<protein>
    <submittedName>
        <fullName evidence="1">Uncharacterized protein</fullName>
    </submittedName>
</protein>
<sequence length="216" mass="25184">MDHSMTEANCNDLAAALADVRRAYRLLWGYQKRILHIVAEIREQLGFMPSLIEYQFDTPDQKIEDPRRWMWDALPFSMIGFEAEQGEDRAQRGSRLLYIDVVSDTGLEQEADRCGDKWEPKPDRFQPPEDCRSELRLYILQNSRKRDENFNWHRDVVVEVGHWKAEGTAYKDESTDVLIYGETIDLIELGNRAALAARIDRFHVSAQTLLKALARR</sequence>
<keyword evidence="2" id="KW-1185">Reference proteome</keyword>
<dbReference type="KEGG" id="ali:AZOLI_0167"/>
<dbReference type="AlphaFoldDB" id="G7Z2G7"/>
<gene>
    <name evidence="1" type="ordered locus">AZOLI_0167</name>
</gene>
<proteinExistence type="predicted"/>
<evidence type="ECO:0000313" key="2">
    <source>
        <dbReference type="Proteomes" id="UP000005667"/>
    </source>
</evidence>
<dbReference type="EMBL" id="FQ311868">
    <property type="protein sequence ID" value="CBS85583.1"/>
    <property type="molecule type" value="Genomic_DNA"/>
</dbReference>
<dbReference type="HOGENOM" id="CLU_1331032_0_0_5"/>
<organism evidence="1 2">
    <name type="scientific">Azospirillum lipoferum (strain 4B)</name>
    <dbReference type="NCBI Taxonomy" id="862719"/>
    <lineage>
        <taxon>Bacteria</taxon>
        <taxon>Pseudomonadati</taxon>
        <taxon>Pseudomonadota</taxon>
        <taxon>Alphaproteobacteria</taxon>
        <taxon>Rhodospirillales</taxon>
        <taxon>Azospirillaceae</taxon>
        <taxon>Azospirillum</taxon>
    </lineage>
</organism>
<dbReference type="Proteomes" id="UP000005667">
    <property type="component" value="Chromosome"/>
</dbReference>
<accession>G7Z2G7</accession>
<reference evidence="2" key="1">
    <citation type="journal article" date="2011" name="PLoS Genet.">
        <title>Azospirillum genomes reveal transition of bacteria from aquatic to terrestrial environments.</title>
        <authorList>
            <person name="Wisniewski-Dye F."/>
            <person name="Borziak K."/>
            <person name="Khalsa-Moyers G."/>
            <person name="Alexandre G."/>
            <person name="Sukharnikov L.O."/>
            <person name="Wuichet K."/>
            <person name="Hurst G.B."/>
            <person name="McDonald W.H."/>
            <person name="Robertson J.S."/>
            <person name="Barbe V."/>
            <person name="Calteau A."/>
            <person name="Rouy Z."/>
            <person name="Mangenot S."/>
            <person name="Prigent-Combaret C."/>
            <person name="Normand P."/>
            <person name="Boyer M."/>
            <person name="Siguier P."/>
            <person name="Dessaux Y."/>
            <person name="Elmerich C."/>
            <person name="Condemine G."/>
            <person name="Krishnen G."/>
            <person name="Kennedy I."/>
            <person name="Paterson A.H."/>
            <person name="Gonzalez V."/>
            <person name="Mavingui P."/>
            <person name="Zhulin I.B."/>
        </authorList>
    </citation>
    <scope>NUCLEOTIDE SEQUENCE [LARGE SCALE GENOMIC DNA]</scope>
    <source>
        <strain evidence="2">4B</strain>
    </source>
</reference>
<name>G7Z2G7_AZOL4</name>
<evidence type="ECO:0000313" key="1">
    <source>
        <dbReference type="EMBL" id="CBS85583.1"/>
    </source>
</evidence>
<dbReference type="STRING" id="862719.AZOLI_0167"/>